<dbReference type="PANTHER" id="PTHR31841:SF1">
    <property type="entry name" value="PROTEIN FAM72A-RELATED"/>
    <property type="match status" value="1"/>
</dbReference>
<accession>A0A067SXV8</accession>
<feature type="region of interest" description="Disordered" evidence="2">
    <location>
        <begin position="271"/>
        <end position="306"/>
    </location>
</feature>
<comment type="similarity">
    <text evidence="1">Belongs to the FAM72 family.</text>
</comment>
<dbReference type="STRING" id="685588.A0A067SXV8"/>
<dbReference type="OrthoDB" id="2526683at2759"/>
<dbReference type="EMBL" id="KL142380">
    <property type="protein sequence ID" value="KDR75790.1"/>
    <property type="molecule type" value="Genomic_DNA"/>
</dbReference>
<evidence type="ECO:0000256" key="2">
    <source>
        <dbReference type="SAM" id="MobiDB-lite"/>
    </source>
</evidence>
<organism evidence="3 4">
    <name type="scientific">Galerina marginata (strain CBS 339.88)</name>
    <dbReference type="NCBI Taxonomy" id="685588"/>
    <lineage>
        <taxon>Eukaryota</taxon>
        <taxon>Fungi</taxon>
        <taxon>Dikarya</taxon>
        <taxon>Basidiomycota</taxon>
        <taxon>Agaricomycotina</taxon>
        <taxon>Agaricomycetes</taxon>
        <taxon>Agaricomycetidae</taxon>
        <taxon>Agaricales</taxon>
        <taxon>Agaricineae</taxon>
        <taxon>Strophariaceae</taxon>
        <taxon>Galerina</taxon>
    </lineage>
</organism>
<dbReference type="Pfam" id="PF14976">
    <property type="entry name" value="YPEH2ZP"/>
    <property type="match status" value="1"/>
</dbReference>
<reference evidence="4" key="1">
    <citation type="journal article" date="2014" name="Proc. Natl. Acad. Sci. U.S.A.">
        <title>Extensive sampling of basidiomycete genomes demonstrates inadequacy of the white-rot/brown-rot paradigm for wood decay fungi.</title>
        <authorList>
            <person name="Riley R."/>
            <person name="Salamov A.A."/>
            <person name="Brown D.W."/>
            <person name="Nagy L.G."/>
            <person name="Floudas D."/>
            <person name="Held B.W."/>
            <person name="Levasseur A."/>
            <person name="Lombard V."/>
            <person name="Morin E."/>
            <person name="Otillar R."/>
            <person name="Lindquist E.A."/>
            <person name="Sun H."/>
            <person name="LaButti K.M."/>
            <person name="Schmutz J."/>
            <person name="Jabbour D."/>
            <person name="Luo H."/>
            <person name="Baker S.E."/>
            <person name="Pisabarro A.G."/>
            <person name="Walton J.D."/>
            <person name="Blanchette R.A."/>
            <person name="Henrissat B."/>
            <person name="Martin F."/>
            <person name="Cullen D."/>
            <person name="Hibbett D.S."/>
            <person name="Grigoriev I.V."/>
        </authorList>
    </citation>
    <scope>NUCLEOTIDE SEQUENCE [LARGE SCALE GENOMIC DNA]</scope>
    <source>
        <strain evidence="4">CBS 339.88</strain>
    </source>
</reference>
<dbReference type="Proteomes" id="UP000027222">
    <property type="component" value="Unassembled WGS sequence"/>
</dbReference>
<protein>
    <recommendedName>
        <fullName evidence="5">Protein FAM72</fullName>
    </recommendedName>
</protein>
<dbReference type="PANTHER" id="PTHR31841">
    <property type="entry name" value="PROTEIN FAM72A-RELATED"/>
    <property type="match status" value="1"/>
</dbReference>
<dbReference type="GO" id="GO:0005829">
    <property type="term" value="C:cytosol"/>
    <property type="evidence" value="ECO:0007669"/>
    <property type="project" value="TreeGrafter"/>
</dbReference>
<evidence type="ECO:0000313" key="3">
    <source>
        <dbReference type="EMBL" id="KDR75790.1"/>
    </source>
</evidence>
<keyword evidence="4" id="KW-1185">Reference proteome</keyword>
<dbReference type="InterPro" id="IPR026768">
    <property type="entry name" value="YPEH2ZP"/>
</dbReference>
<name>A0A067SXV8_GALM3</name>
<sequence length="347" mass="38196">MPDSPRFTYLPSPNQLHLFPPNPYPHPSPPIAHKVWILDCNTCDTFLTNRGMKAVLLLRPNVSLYSSDALPDNCSAYSSSPEALRPHRSNGSSSQSRTCECLTQTLCCHTCGSAIGYMIVLPCTRCTSSISATNRATNGHRFVFHSSEVSGTERHYIQDEPGVMPFNPPVFVPPPPPAMPTPHHVAYPSPPYPFYGQQQSRSVSPPVFRSDYLPTPPLEFATPAYATSRHESPEPDASPLYTRVYSPQATTRSPPLAIPVQSHYYPLSPTSPSVDWSSDGSPPPLDSPTFYPADQKEPPLPPPSLKPGDVIFWHHLARNGEIPGVTDDEQARYPATALASRKVLFNR</sequence>
<evidence type="ECO:0000313" key="4">
    <source>
        <dbReference type="Proteomes" id="UP000027222"/>
    </source>
</evidence>
<dbReference type="AlphaFoldDB" id="A0A067SXV8"/>
<dbReference type="HOGENOM" id="CLU_041299_0_0_1"/>
<evidence type="ECO:0008006" key="5">
    <source>
        <dbReference type="Google" id="ProtNLM"/>
    </source>
</evidence>
<gene>
    <name evidence="3" type="ORF">GALMADRAFT_122086</name>
</gene>
<evidence type="ECO:0000256" key="1">
    <source>
        <dbReference type="ARBA" id="ARBA00006888"/>
    </source>
</evidence>
<proteinExistence type="inferred from homology"/>